<accession>A0ABQ6MM20</accession>
<feature type="domain" description="Glucose-methanol-choline oxidoreductase C-terminal" evidence="2">
    <location>
        <begin position="6"/>
        <end position="128"/>
    </location>
</feature>
<dbReference type="Gene3D" id="3.50.50.60">
    <property type="entry name" value="FAD/NAD(P)-binding domain"/>
    <property type="match status" value="1"/>
</dbReference>
<dbReference type="EMBL" id="BRYB01002964">
    <property type="protein sequence ID" value="GMI28304.1"/>
    <property type="molecule type" value="Genomic_DNA"/>
</dbReference>
<comment type="caution">
    <text evidence="3">The sequence shown here is derived from an EMBL/GenBank/DDBJ whole genome shotgun (WGS) entry which is preliminary data.</text>
</comment>
<comment type="similarity">
    <text evidence="1">Belongs to the GMC oxidoreductase family.</text>
</comment>
<dbReference type="InterPro" id="IPR036188">
    <property type="entry name" value="FAD/NAD-bd_sf"/>
</dbReference>
<dbReference type="Pfam" id="PF05199">
    <property type="entry name" value="GMC_oxred_C"/>
    <property type="match status" value="1"/>
</dbReference>
<evidence type="ECO:0000313" key="4">
    <source>
        <dbReference type="Proteomes" id="UP001165060"/>
    </source>
</evidence>
<evidence type="ECO:0000313" key="3">
    <source>
        <dbReference type="EMBL" id="GMI28304.1"/>
    </source>
</evidence>
<dbReference type="Proteomes" id="UP001165060">
    <property type="component" value="Unassembled WGS sequence"/>
</dbReference>
<dbReference type="Gene3D" id="3.30.560.10">
    <property type="entry name" value="Glucose Oxidase, domain 3"/>
    <property type="match status" value="1"/>
</dbReference>
<evidence type="ECO:0000256" key="1">
    <source>
        <dbReference type="ARBA" id="ARBA00010790"/>
    </source>
</evidence>
<proteinExistence type="inferred from homology"/>
<protein>
    <recommendedName>
        <fullName evidence="2">Glucose-methanol-choline oxidoreductase C-terminal domain-containing protein</fullName>
    </recommendedName>
</protein>
<organism evidence="3 4">
    <name type="scientific">Tetraparma gracilis</name>
    <dbReference type="NCBI Taxonomy" id="2962635"/>
    <lineage>
        <taxon>Eukaryota</taxon>
        <taxon>Sar</taxon>
        <taxon>Stramenopiles</taxon>
        <taxon>Ochrophyta</taxon>
        <taxon>Bolidophyceae</taxon>
        <taxon>Parmales</taxon>
        <taxon>Triparmaceae</taxon>
        <taxon>Tetraparma</taxon>
    </lineage>
</organism>
<dbReference type="InterPro" id="IPR012132">
    <property type="entry name" value="GMC_OxRdtase"/>
</dbReference>
<name>A0ABQ6MM20_9STRA</name>
<keyword evidence="4" id="KW-1185">Reference proteome</keyword>
<dbReference type="PANTHER" id="PTHR11552">
    <property type="entry name" value="GLUCOSE-METHANOL-CHOLINE GMC OXIDOREDUCTASE"/>
    <property type="match status" value="1"/>
</dbReference>
<dbReference type="InterPro" id="IPR007867">
    <property type="entry name" value="GMC_OxRtase_C"/>
</dbReference>
<dbReference type="SUPFAM" id="SSF54373">
    <property type="entry name" value="FAD-linked reductases, C-terminal domain"/>
    <property type="match status" value="1"/>
</dbReference>
<reference evidence="3 4" key="1">
    <citation type="journal article" date="2023" name="Commun. Biol.">
        <title>Genome analysis of Parmales, the sister group of diatoms, reveals the evolutionary specialization of diatoms from phago-mixotrophs to photoautotrophs.</title>
        <authorList>
            <person name="Ban H."/>
            <person name="Sato S."/>
            <person name="Yoshikawa S."/>
            <person name="Yamada K."/>
            <person name="Nakamura Y."/>
            <person name="Ichinomiya M."/>
            <person name="Sato N."/>
            <person name="Blanc-Mathieu R."/>
            <person name="Endo H."/>
            <person name="Kuwata A."/>
            <person name="Ogata H."/>
        </authorList>
    </citation>
    <scope>NUCLEOTIDE SEQUENCE [LARGE SCALE GENOMIC DNA]</scope>
</reference>
<sequence>MARCFGQVRVTSADVRDKPAIDNAYLTSAEDRLVAAKGLRLTREIMCEFAGANQEVLPGPELTTDEELAKAAEQVGTSIFHPVGTCAMGDVVDSSLGVNGVQGLKVCDASVMPRITSGNTNTPTMAIAEILAGMLEEEWRHNRTKT</sequence>
<gene>
    <name evidence="3" type="ORF">TeGR_g5852</name>
</gene>
<dbReference type="PANTHER" id="PTHR11552:SF147">
    <property type="entry name" value="CHOLINE DEHYDROGENASE, MITOCHONDRIAL"/>
    <property type="match status" value="1"/>
</dbReference>
<evidence type="ECO:0000259" key="2">
    <source>
        <dbReference type="Pfam" id="PF05199"/>
    </source>
</evidence>
<dbReference type="SUPFAM" id="SSF51905">
    <property type="entry name" value="FAD/NAD(P)-binding domain"/>
    <property type="match status" value="1"/>
</dbReference>